<reference evidence="1" key="1">
    <citation type="submission" date="2019-04" db="EMBL/GenBank/DDBJ databases">
        <title>Draft genome sequences of Streptomyces avermitilis MC3.</title>
        <authorList>
            <person name="Komaki H."/>
            <person name="Tamura T."/>
            <person name="Hosoyama A."/>
        </authorList>
    </citation>
    <scope>NUCLEOTIDE SEQUENCE</scope>
    <source>
        <strain evidence="1">MC3</strain>
    </source>
</reference>
<accession>A0A499W982</accession>
<sequence>MVTVVELADLADPVDAVAAAELTAQGETGVRRIHDERARADVVGDLPNGALLGVVRVNVEVLCHLPSLCS</sequence>
<dbReference type="EMBL" id="AP019621">
    <property type="protein sequence ID" value="BBJ56027.1"/>
    <property type="molecule type" value="Genomic_DNA"/>
</dbReference>
<gene>
    <name evidence="1" type="ORF">SAVMC3_86560</name>
</gene>
<proteinExistence type="predicted"/>
<protein>
    <submittedName>
        <fullName evidence="1">Uncharacterized protein</fullName>
    </submittedName>
</protein>
<dbReference type="AlphaFoldDB" id="A0A499W982"/>
<organism evidence="1">
    <name type="scientific">Streptomyces avermitilis</name>
    <dbReference type="NCBI Taxonomy" id="33903"/>
    <lineage>
        <taxon>Bacteria</taxon>
        <taxon>Bacillati</taxon>
        <taxon>Actinomycetota</taxon>
        <taxon>Actinomycetes</taxon>
        <taxon>Kitasatosporales</taxon>
        <taxon>Streptomycetaceae</taxon>
        <taxon>Streptomyces</taxon>
    </lineage>
</organism>
<evidence type="ECO:0000313" key="1">
    <source>
        <dbReference type="EMBL" id="BBJ56027.1"/>
    </source>
</evidence>
<name>A0A499W982_STRAX</name>